<dbReference type="Pfam" id="PF03447">
    <property type="entry name" value="NAD_binding_3"/>
    <property type="match status" value="1"/>
</dbReference>
<proteinExistence type="inferred from homology"/>
<comment type="similarity">
    <text evidence="1">Belongs to the L-aspartate dehydrogenase family.</text>
</comment>
<keyword evidence="6" id="KW-1185">Reference proteome</keyword>
<evidence type="ECO:0000259" key="4">
    <source>
        <dbReference type="Pfam" id="PF03447"/>
    </source>
</evidence>
<evidence type="ECO:0000259" key="3">
    <source>
        <dbReference type="Pfam" id="PF01958"/>
    </source>
</evidence>
<reference evidence="5" key="1">
    <citation type="submission" date="2022-11" db="EMBL/GenBank/DDBJ databases">
        <title>Centuries of genome instability and evolution in soft-shell clam transmissible cancer (bioRxiv).</title>
        <authorList>
            <person name="Hart S.F.M."/>
            <person name="Yonemitsu M.A."/>
            <person name="Giersch R.M."/>
            <person name="Beal B.F."/>
            <person name="Arriagada G."/>
            <person name="Davis B.W."/>
            <person name="Ostrander E.A."/>
            <person name="Goff S.P."/>
            <person name="Metzger M.J."/>
        </authorList>
    </citation>
    <scope>NUCLEOTIDE SEQUENCE</scope>
    <source>
        <strain evidence="5">MELC-2E11</strain>
        <tissue evidence="5">Siphon/mantle</tissue>
    </source>
</reference>
<dbReference type="Gene3D" id="3.40.50.720">
    <property type="entry name" value="NAD(P)-binding Rossmann-like Domain"/>
    <property type="match status" value="1"/>
</dbReference>
<evidence type="ECO:0000313" key="5">
    <source>
        <dbReference type="EMBL" id="WAR01428.1"/>
    </source>
</evidence>
<name>A0ABY7DUN5_MYAAR</name>
<dbReference type="InterPro" id="IPR005106">
    <property type="entry name" value="Asp/hSer_DH_NAD-bd"/>
</dbReference>
<dbReference type="SUPFAM" id="SSF51735">
    <property type="entry name" value="NAD(P)-binding Rossmann-fold domains"/>
    <property type="match status" value="1"/>
</dbReference>
<feature type="domain" description="Aspartate dehydrogenase" evidence="3">
    <location>
        <begin position="164"/>
        <end position="255"/>
    </location>
</feature>
<dbReference type="InterPro" id="IPR036291">
    <property type="entry name" value="NAD(P)-bd_dom_sf"/>
</dbReference>
<sequence>MGPRRIGIVGYGHLGKYLVEQVQTIPDLELAFVWNRTPEALEDQVDIKYILRDLEAFSERNADLIVEVAHPDITLNYGDKFLQKADYMIGSPTAMADIETERKLKAAANQHGLYVPCGALWGGQDIKKMADRGTLQALKITMKKPPQSLKLAEPLKSKNDAVTNEAVTLYDGPVRDLCPLAPNNVNTMAAAAVAAHSLGFDKTQGSIISDPSLTDWHIVQVDVWGPGNISEGTAFHCQTVRRNPAKIGQVTGSATYASFLSSVVRTVKDQVSIYVDIVHTDLNKRIE</sequence>
<evidence type="ECO:0000256" key="1">
    <source>
        <dbReference type="ARBA" id="ARBA00008331"/>
    </source>
</evidence>
<protein>
    <recommendedName>
        <fullName evidence="2">Aspartate dehydrogenase domain-containing protein</fullName>
    </recommendedName>
</protein>
<dbReference type="Proteomes" id="UP001164746">
    <property type="component" value="Chromosome 4"/>
</dbReference>
<accession>A0ABY7DUN5</accession>
<evidence type="ECO:0000313" key="6">
    <source>
        <dbReference type="Proteomes" id="UP001164746"/>
    </source>
</evidence>
<dbReference type="EMBL" id="CP111015">
    <property type="protein sequence ID" value="WAR01428.1"/>
    <property type="molecule type" value="Genomic_DNA"/>
</dbReference>
<gene>
    <name evidence="5" type="ORF">MAR_007986</name>
</gene>
<dbReference type="InterPro" id="IPR002811">
    <property type="entry name" value="Asp_DH"/>
</dbReference>
<dbReference type="PANTHER" id="PTHR31873">
    <property type="entry name" value="L-ASPARTATE DEHYDROGENASE-RELATED"/>
    <property type="match status" value="1"/>
</dbReference>
<dbReference type="Gene3D" id="3.30.360.10">
    <property type="entry name" value="Dihydrodipicolinate Reductase, domain 2"/>
    <property type="match status" value="1"/>
</dbReference>
<dbReference type="PANTHER" id="PTHR31873:SF6">
    <property type="entry name" value="ASPARTATE DEHYDROGENASE DOMAIN-CONTAINING PROTEIN"/>
    <property type="match status" value="1"/>
</dbReference>
<dbReference type="Pfam" id="PF01958">
    <property type="entry name" value="Asp_DH_C"/>
    <property type="match status" value="1"/>
</dbReference>
<evidence type="ECO:0000256" key="2">
    <source>
        <dbReference type="ARBA" id="ARBA00020169"/>
    </source>
</evidence>
<feature type="domain" description="Aspartate/homoserine dehydrogenase NAD-binding" evidence="4">
    <location>
        <begin position="10"/>
        <end position="113"/>
    </location>
</feature>
<organism evidence="5 6">
    <name type="scientific">Mya arenaria</name>
    <name type="common">Soft-shell clam</name>
    <dbReference type="NCBI Taxonomy" id="6604"/>
    <lineage>
        <taxon>Eukaryota</taxon>
        <taxon>Metazoa</taxon>
        <taxon>Spiralia</taxon>
        <taxon>Lophotrochozoa</taxon>
        <taxon>Mollusca</taxon>
        <taxon>Bivalvia</taxon>
        <taxon>Autobranchia</taxon>
        <taxon>Heteroconchia</taxon>
        <taxon>Euheterodonta</taxon>
        <taxon>Imparidentia</taxon>
        <taxon>Neoheterodontei</taxon>
        <taxon>Myida</taxon>
        <taxon>Myoidea</taxon>
        <taxon>Myidae</taxon>
        <taxon>Mya</taxon>
    </lineage>
</organism>
<dbReference type="SUPFAM" id="SSF55347">
    <property type="entry name" value="Glyceraldehyde-3-phosphate dehydrogenase-like, C-terminal domain"/>
    <property type="match status" value="1"/>
</dbReference>